<dbReference type="EMBL" id="CP004393">
    <property type="protein sequence ID" value="AJE48056.1"/>
    <property type="molecule type" value="Genomic_DNA"/>
</dbReference>
<feature type="region of interest" description="Disordered" evidence="1">
    <location>
        <begin position="316"/>
        <end position="342"/>
    </location>
</feature>
<organism evidence="3 4">
    <name type="scientific">Celeribacter indicus</name>
    <dbReference type="NCBI Taxonomy" id="1208324"/>
    <lineage>
        <taxon>Bacteria</taxon>
        <taxon>Pseudomonadati</taxon>
        <taxon>Pseudomonadota</taxon>
        <taxon>Alphaproteobacteria</taxon>
        <taxon>Rhodobacterales</taxon>
        <taxon>Roseobacteraceae</taxon>
        <taxon>Celeribacter</taxon>
    </lineage>
</organism>
<reference evidence="3 4" key="1">
    <citation type="journal article" date="2014" name="Int. J. Syst. Evol. Microbiol.">
        <title>Celeribacter indicus sp. nov., a polycyclic aromatic hydrocarbon-degrading bacterium from deep-sea sediment and reclassification of Huaishuia halophila as Celeribacter halophilus comb. nov.</title>
        <authorList>
            <person name="Lai Q."/>
            <person name="Cao J."/>
            <person name="Yuan J."/>
            <person name="Li F."/>
            <person name="Shao Z."/>
        </authorList>
    </citation>
    <scope>NUCLEOTIDE SEQUENCE [LARGE SCALE GENOMIC DNA]</scope>
    <source>
        <strain evidence="3">P73</strain>
    </source>
</reference>
<feature type="domain" description="GGDEF" evidence="2">
    <location>
        <begin position="186"/>
        <end position="320"/>
    </location>
</feature>
<dbReference type="CDD" id="cd01949">
    <property type="entry name" value="GGDEF"/>
    <property type="match status" value="1"/>
</dbReference>
<evidence type="ECO:0000259" key="2">
    <source>
        <dbReference type="PROSITE" id="PS50887"/>
    </source>
</evidence>
<dbReference type="InterPro" id="IPR029787">
    <property type="entry name" value="Nucleotide_cyclase"/>
</dbReference>
<dbReference type="HOGENOM" id="CLU_815977_0_0_5"/>
<dbReference type="InterPro" id="IPR052163">
    <property type="entry name" value="DGC-Regulatory_Protein"/>
</dbReference>
<protein>
    <submittedName>
        <fullName evidence="3">Diguanylate cyclase</fullName>
    </submittedName>
</protein>
<dbReference type="KEGG" id="cid:P73_3341"/>
<dbReference type="PANTHER" id="PTHR46663">
    <property type="entry name" value="DIGUANYLATE CYCLASE DGCT-RELATED"/>
    <property type="match status" value="1"/>
</dbReference>
<dbReference type="RefSeq" id="WP_245629190.1">
    <property type="nucleotide sequence ID" value="NZ_CP004393.1"/>
</dbReference>
<proteinExistence type="predicted"/>
<accession>A0A0B5E4W2</accession>
<evidence type="ECO:0000313" key="3">
    <source>
        <dbReference type="EMBL" id="AJE48056.1"/>
    </source>
</evidence>
<sequence length="342" mass="37656">MTGGDFALIEAFLPMSLIYDDDGRIVHAGPTLAKLRSRTALEGRDVRAIFSVRDNGRGSGEGPLPLFTRLYLTFREGKPTALKGMAVPLPERGLNVLNLAFGISIVDAVAEYRLTAGDFAHTDLAIEMLYLVEAKSAVLEETKQLNIRLQGAKLMAEEQAYTDILTGLRNRRAMDHVLQRMLRGKIAFAILHLDLDYFKRVNDTFGHAAGDAVLQAVAVILREESRGDDLVARVGGDEFILLFTDVLDRRRLLGVAERIIARLEVPIPYEDGLCRISGSIGITATDLYRHPDADEMIQDADLALYTSKSEGRGRATLFDPARHHRPAAGTGRARPGARDRPP</sequence>
<dbReference type="Proteomes" id="UP000031521">
    <property type="component" value="Chromosome"/>
</dbReference>
<dbReference type="InterPro" id="IPR000160">
    <property type="entry name" value="GGDEF_dom"/>
</dbReference>
<dbReference type="InterPro" id="IPR043128">
    <property type="entry name" value="Rev_trsase/Diguanyl_cyclase"/>
</dbReference>
<evidence type="ECO:0000313" key="4">
    <source>
        <dbReference type="Proteomes" id="UP000031521"/>
    </source>
</evidence>
<dbReference type="NCBIfam" id="TIGR00254">
    <property type="entry name" value="GGDEF"/>
    <property type="match status" value="1"/>
</dbReference>
<name>A0A0B5E4W2_9RHOB</name>
<dbReference type="Pfam" id="PF00990">
    <property type="entry name" value="GGDEF"/>
    <property type="match status" value="1"/>
</dbReference>
<gene>
    <name evidence="3" type="ORF">P73_3341</name>
</gene>
<dbReference type="SUPFAM" id="SSF55073">
    <property type="entry name" value="Nucleotide cyclase"/>
    <property type="match status" value="1"/>
</dbReference>
<dbReference type="Gene3D" id="3.30.70.270">
    <property type="match status" value="1"/>
</dbReference>
<evidence type="ECO:0000256" key="1">
    <source>
        <dbReference type="SAM" id="MobiDB-lite"/>
    </source>
</evidence>
<dbReference type="PANTHER" id="PTHR46663:SF2">
    <property type="entry name" value="GGDEF DOMAIN-CONTAINING PROTEIN"/>
    <property type="match status" value="1"/>
</dbReference>
<keyword evidence="4" id="KW-1185">Reference proteome</keyword>
<dbReference type="PROSITE" id="PS50887">
    <property type="entry name" value="GGDEF"/>
    <property type="match status" value="1"/>
</dbReference>
<dbReference type="SMART" id="SM00267">
    <property type="entry name" value="GGDEF"/>
    <property type="match status" value="1"/>
</dbReference>
<dbReference type="AlphaFoldDB" id="A0A0B5E4W2"/>
<dbReference type="STRING" id="1208324.P73_3341"/>